<gene>
    <name evidence="3" type="ORF">TP2_17455</name>
</gene>
<dbReference type="EMBL" id="AUND01000010">
    <property type="protein sequence ID" value="KEO54656.1"/>
    <property type="molecule type" value="Genomic_DNA"/>
</dbReference>
<dbReference type="Pfam" id="PF13476">
    <property type="entry name" value="AAA_23"/>
    <property type="match status" value="1"/>
</dbReference>
<organism evidence="3 4">
    <name type="scientific">Thioclava pacifica DSM 10166</name>
    <dbReference type="NCBI Taxonomy" id="1353537"/>
    <lineage>
        <taxon>Bacteria</taxon>
        <taxon>Pseudomonadati</taxon>
        <taxon>Pseudomonadota</taxon>
        <taxon>Alphaproteobacteria</taxon>
        <taxon>Rhodobacterales</taxon>
        <taxon>Paracoccaceae</taxon>
        <taxon>Thioclava</taxon>
    </lineage>
</organism>
<feature type="domain" description="Rad50/SbcC-type AAA" evidence="2">
    <location>
        <begin position="6"/>
        <end position="251"/>
    </location>
</feature>
<sequence length="674" mass="76295">MILEEIRLTDFRCFFGETFIRFSEDPERNVTIIYAENGVGKTTLLNALLWCFYGETTSRFEKREEILNYDAKKMGRKVASVEVLFEHNGSRYIAKRFSNIANPGGRDFVIARIDDGSQITLDSPDTFINTVIPRDMASHFLFDGEHAEVFLGERNKGSIKSAVRDILGCSLIETAIDDLKAVSNQFRKQIPSTAATKKIDDLSSRLDALTTQVETAKASITQMEKQREQTDQQIRDIDAKLRNTAAAKELQQSRDRLNAQLQRAAKRQKEYADEVYKWLGENGRFIVSKLITEETFSFLDEKEHRGRIPSPYNEEFVKDILDAQECICGAKLEPGSPEAKKVASLLEKAANQVMRDRVSKVRARLTSLKTERAKAPGRLTKAKEKLAEANEEFATAEAQLAEISDKLKGIDFEDIAQRERRRSELHNELREIDRKIGAFQTNIKSSERERGEIDRQINELAKQDKQTAIYGRRRNLCESIKGKLEVQLVAEEGAARKVLRAGIRRILEATTRKALNLHMTDDYVISLVNSDGTALPKSSGENQLLGLAFTAALVEFANVRQNAKDYRLLPGTIAPLVLDSPFGQLDDAYRATTAEFIPKMARQVVLLVSKSQGSDEVLEVLKDHLGAEYLLVRHNTEPQGERKPESRYFKGKEFKTAIFESEYDGTEIVEIREP</sequence>
<dbReference type="STRING" id="1353537.TP2_17455"/>
<dbReference type="InterPro" id="IPR038729">
    <property type="entry name" value="Rad50/SbcC_AAA"/>
</dbReference>
<reference evidence="3 4" key="1">
    <citation type="submission" date="2013-07" db="EMBL/GenBank/DDBJ databases">
        <title>Thioclava pacifica DSM 10166 Genome Sequencing.</title>
        <authorList>
            <person name="Lai Q."/>
            <person name="Shao Z."/>
        </authorList>
    </citation>
    <scope>NUCLEOTIDE SEQUENCE [LARGE SCALE GENOMIC DNA]</scope>
    <source>
        <strain evidence="3 4">DSM 10166</strain>
    </source>
</reference>
<dbReference type="RefSeq" id="WP_038074687.1">
    <property type="nucleotide sequence ID" value="NZ_AUND01000010.1"/>
</dbReference>
<evidence type="ECO:0000313" key="4">
    <source>
        <dbReference type="Proteomes" id="UP000027432"/>
    </source>
</evidence>
<keyword evidence="4" id="KW-1185">Reference proteome</keyword>
<dbReference type="GO" id="GO:0016887">
    <property type="term" value="F:ATP hydrolysis activity"/>
    <property type="evidence" value="ECO:0007669"/>
    <property type="project" value="InterPro"/>
</dbReference>
<evidence type="ECO:0000313" key="3">
    <source>
        <dbReference type="EMBL" id="KEO54656.1"/>
    </source>
</evidence>
<dbReference type="SUPFAM" id="SSF52540">
    <property type="entry name" value="P-loop containing nucleoside triphosphate hydrolases"/>
    <property type="match status" value="2"/>
</dbReference>
<evidence type="ECO:0000259" key="2">
    <source>
        <dbReference type="Pfam" id="PF13476"/>
    </source>
</evidence>
<feature type="coiled-coil region" evidence="1">
    <location>
        <begin position="379"/>
        <end position="463"/>
    </location>
</feature>
<comment type="caution">
    <text evidence="3">The sequence shown here is derived from an EMBL/GenBank/DDBJ whole genome shotgun (WGS) entry which is preliminary data.</text>
</comment>
<dbReference type="Gene3D" id="3.40.50.300">
    <property type="entry name" value="P-loop containing nucleotide triphosphate hydrolases"/>
    <property type="match status" value="2"/>
</dbReference>
<dbReference type="AlphaFoldDB" id="A0A074JAM5"/>
<name>A0A074JAM5_9RHOB</name>
<dbReference type="PANTHER" id="PTHR32114:SF2">
    <property type="entry name" value="ABC TRANSPORTER ABCH.3"/>
    <property type="match status" value="1"/>
</dbReference>
<protein>
    <recommendedName>
        <fullName evidence="2">Rad50/SbcC-type AAA domain-containing protein</fullName>
    </recommendedName>
</protein>
<dbReference type="SUPFAM" id="SSF57997">
    <property type="entry name" value="Tropomyosin"/>
    <property type="match status" value="1"/>
</dbReference>
<dbReference type="GO" id="GO:0006302">
    <property type="term" value="P:double-strand break repair"/>
    <property type="evidence" value="ECO:0007669"/>
    <property type="project" value="InterPro"/>
</dbReference>
<dbReference type="PANTHER" id="PTHR32114">
    <property type="entry name" value="ABC TRANSPORTER ABCH.3"/>
    <property type="match status" value="1"/>
</dbReference>
<accession>A0A074JAM5</accession>
<dbReference type="eggNOG" id="COG1196">
    <property type="taxonomic scope" value="Bacteria"/>
</dbReference>
<proteinExistence type="predicted"/>
<evidence type="ECO:0000256" key="1">
    <source>
        <dbReference type="SAM" id="Coils"/>
    </source>
</evidence>
<dbReference type="Proteomes" id="UP000027432">
    <property type="component" value="Unassembled WGS sequence"/>
</dbReference>
<dbReference type="OrthoDB" id="9795626at2"/>
<dbReference type="InterPro" id="IPR027417">
    <property type="entry name" value="P-loop_NTPase"/>
</dbReference>
<keyword evidence="1" id="KW-0175">Coiled coil</keyword>
<feature type="coiled-coil region" evidence="1">
    <location>
        <begin position="199"/>
        <end position="274"/>
    </location>
</feature>